<reference evidence="2" key="2">
    <citation type="submission" date="2021-04" db="EMBL/GenBank/DDBJ databases">
        <authorList>
            <person name="Gilroy R."/>
        </authorList>
    </citation>
    <scope>NUCLEOTIDE SEQUENCE</scope>
    <source>
        <strain evidence="2">ChiBcec8-14828</strain>
    </source>
</reference>
<dbReference type="PANTHER" id="PTHR12905:SF0">
    <property type="entry name" value="CALCINEURIN-LIKE PHOSPHOESTERASE DOMAIN-CONTAINING PROTEIN"/>
    <property type="match status" value="1"/>
</dbReference>
<evidence type="ECO:0000313" key="2">
    <source>
        <dbReference type="EMBL" id="HJB40540.1"/>
    </source>
</evidence>
<dbReference type="InterPro" id="IPR051693">
    <property type="entry name" value="UPF0046_metallophosphoest"/>
</dbReference>
<comment type="caution">
    <text evidence="2">The sequence shown here is derived from an EMBL/GenBank/DDBJ whole genome shotgun (WGS) entry which is preliminary data.</text>
</comment>
<sequence>MKILALADEECKMLWDHFRPERLEGVDLIISCGDLRASYLSFLATFTHAPVLYVHGNHDAAYERNPPEGCTCIEDTVYDYHGLRIAGLGGSMRYKNGPHQYNEKEMTRRVKKLGAKIKRAKGVDILVTHAPARGCHDGEDLPHRGFECFNNLLEDWKPKIYLHGHVHMNYGSFPREYDHFDTHVINAYDHYEFEMDVPDAPLVRRTFPVLSFPANFFKSKG</sequence>
<gene>
    <name evidence="2" type="ORF">H9943_09115</name>
</gene>
<dbReference type="PANTHER" id="PTHR12905">
    <property type="entry name" value="METALLOPHOSPHOESTERASE"/>
    <property type="match status" value="1"/>
</dbReference>
<name>A0A9D2M459_9FIRM</name>
<dbReference type="Pfam" id="PF00149">
    <property type="entry name" value="Metallophos"/>
    <property type="match status" value="1"/>
</dbReference>
<dbReference type="InterPro" id="IPR004843">
    <property type="entry name" value="Calcineurin-like_PHP"/>
</dbReference>
<dbReference type="EMBL" id="DWYA01000080">
    <property type="protein sequence ID" value="HJB40540.1"/>
    <property type="molecule type" value="Genomic_DNA"/>
</dbReference>
<reference evidence="2" key="1">
    <citation type="journal article" date="2021" name="PeerJ">
        <title>Extensive microbial diversity within the chicken gut microbiome revealed by metagenomics and culture.</title>
        <authorList>
            <person name="Gilroy R."/>
            <person name="Ravi A."/>
            <person name="Getino M."/>
            <person name="Pursley I."/>
            <person name="Horton D.L."/>
            <person name="Alikhan N.F."/>
            <person name="Baker D."/>
            <person name="Gharbi K."/>
            <person name="Hall N."/>
            <person name="Watson M."/>
            <person name="Adriaenssens E.M."/>
            <person name="Foster-Nyarko E."/>
            <person name="Jarju S."/>
            <person name="Secka A."/>
            <person name="Antonio M."/>
            <person name="Oren A."/>
            <person name="Chaudhuri R.R."/>
            <person name="La Ragione R."/>
            <person name="Hildebrand F."/>
            <person name="Pallen M.J."/>
        </authorList>
    </citation>
    <scope>NUCLEOTIDE SEQUENCE</scope>
    <source>
        <strain evidence="2">ChiBcec8-14828</strain>
    </source>
</reference>
<dbReference type="GO" id="GO:0016787">
    <property type="term" value="F:hydrolase activity"/>
    <property type="evidence" value="ECO:0007669"/>
    <property type="project" value="InterPro"/>
</dbReference>
<feature type="domain" description="Calcineurin-like phosphoesterase" evidence="1">
    <location>
        <begin position="14"/>
        <end position="168"/>
    </location>
</feature>
<accession>A0A9D2M459</accession>
<protein>
    <submittedName>
        <fullName evidence="2">Metallophosphoesterase</fullName>
    </submittedName>
</protein>
<dbReference type="Proteomes" id="UP000824209">
    <property type="component" value="Unassembled WGS sequence"/>
</dbReference>
<dbReference type="AlphaFoldDB" id="A0A9D2M459"/>
<proteinExistence type="predicted"/>
<organism evidence="2 3">
    <name type="scientific">Candidatus Ruthenibacterium avium</name>
    <dbReference type="NCBI Taxonomy" id="2838751"/>
    <lineage>
        <taxon>Bacteria</taxon>
        <taxon>Bacillati</taxon>
        <taxon>Bacillota</taxon>
        <taxon>Clostridia</taxon>
        <taxon>Eubacteriales</taxon>
        <taxon>Oscillospiraceae</taxon>
        <taxon>Ruthenibacterium</taxon>
    </lineage>
</organism>
<evidence type="ECO:0000259" key="1">
    <source>
        <dbReference type="Pfam" id="PF00149"/>
    </source>
</evidence>
<dbReference type="InterPro" id="IPR029052">
    <property type="entry name" value="Metallo-depent_PP-like"/>
</dbReference>
<dbReference type="SUPFAM" id="SSF56300">
    <property type="entry name" value="Metallo-dependent phosphatases"/>
    <property type="match status" value="1"/>
</dbReference>
<dbReference type="Gene3D" id="3.60.21.10">
    <property type="match status" value="1"/>
</dbReference>
<evidence type="ECO:0000313" key="3">
    <source>
        <dbReference type="Proteomes" id="UP000824209"/>
    </source>
</evidence>